<evidence type="ECO:0000313" key="2">
    <source>
        <dbReference type="EMBL" id="OCK42126.1"/>
    </source>
</evidence>
<organism evidence="2 3">
    <name type="scientific">Tenacibaculum soleae</name>
    <dbReference type="NCBI Taxonomy" id="447689"/>
    <lineage>
        <taxon>Bacteria</taxon>
        <taxon>Pseudomonadati</taxon>
        <taxon>Bacteroidota</taxon>
        <taxon>Flavobacteriia</taxon>
        <taxon>Flavobacteriales</taxon>
        <taxon>Flavobacteriaceae</taxon>
        <taxon>Tenacibaculum</taxon>
    </lineage>
</organism>
<protein>
    <recommendedName>
        <fullName evidence="4">Phenylalanyl-tRNA synthetase subunit beta</fullName>
    </recommendedName>
</protein>
<gene>
    <name evidence="2" type="ORF">BA195_10880</name>
</gene>
<evidence type="ECO:0008006" key="4">
    <source>
        <dbReference type="Google" id="ProtNLM"/>
    </source>
</evidence>
<keyword evidence="3" id="KW-1185">Reference proteome</keyword>
<dbReference type="EMBL" id="MAKX01000024">
    <property type="protein sequence ID" value="OCK42126.1"/>
    <property type="molecule type" value="Genomic_DNA"/>
</dbReference>
<dbReference type="AlphaFoldDB" id="A0A1B9XX91"/>
<name>A0A1B9XX91_9FLAO</name>
<dbReference type="Proteomes" id="UP000093186">
    <property type="component" value="Unassembled WGS sequence"/>
</dbReference>
<reference evidence="2 3" key="1">
    <citation type="submission" date="2016-06" db="EMBL/GenBank/DDBJ databases">
        <title>Draft Genome Sequence of Tenacibaculum soleae UCD-KL19.</title>
        <authorList>
            <person name="Eisen J.A."/>
            <person name="Coil D.A."/>
            <person name="Lujan K.M."/>
        </authorList>
    </citation>
    <scope>NUCLEOTIDE SEQUENCE [LARGE SCALE GENOMIC DNA]</scope>
    <source>
        <strain evidence="2 3">UCD-KL19</strain>
    </source>
</reference>
<keyword evidence="1" id="KW-0175">Coiled coil</keyword>
<dbReference type="OrthoDB" id="1467932at2"/>
<accession>A0A1B9XX91</accession>
<comment type="caution">
    <text evidence="2">The sequence shown here is derived from an EMBL/GenBank/DDBJ whole genome shotgun (WGS) entry which is preliminary data.</text>
</comment>
<dbReference type="RefSeq" id="WP_068705475.1">
    <property type="nucleotide sequence ID" value="NZ_CANNGK010000001.1"/>
</dbReference>
<dbReference type="STRING" id="447689.BA195_10880"/>
<evidence type="ECO:0000313" key="3">
    <source>
        <dbReference type="Proteomes" id="UP000093186"/>
    </source>
</evidence>
<feature type="coiled-coil region" evidence="1">
    <location>
        <begin position="8"/>
        <end position="35"/>
    </location>
</feature>
<evidence type="ECO:0000256" key="1">
    <source>
        <dbReference type="SAM" id="Coils"/>
    </source>
</evidence>
<proteinExistence type="predicted"/>
<sequence length="96" mass="11237">MSNPLEAIHLLEDKLKKLLSRYEFLKEENQVLLQNNARLHVLLQEKAQELNTKHEQYKLLKLAKTIEGSNENTRETKLKINTLVREIDKCIALLNS</sequence>